<dbReference type="CDD" id="cd04186">
    <property type="entry name" value="GT_2_like_c"/>
    <property type="match status" value="1"/>
</dbReference>
<dbReference type="InterPro" id="IPR029044">
    <property type="entry name" value="Nucleotide-diphossugar_trans"/>
</dbReference>
<dbReference type="PANTHER" id="PTHR43179:SF12">
    <property type="entry name" value="GALACTOFURANOSYLTRANSFERASE GLFT2"/>
    <property type="match status" value="1"/>
</dbReference>
<keyword evidence="2" id="KW-0328">Glycosyltransferase</keyword>
<dbReference type="SUPFAM" id="SSF53448">
    <property type="entry name" value="Nucleotide-diphospho-sugar transferases"/>
    <property type="match status" value="1"/>
</dbReference>
<protein>
    <recommendedName>
        <fullName evidence="4">Glycosyltransferase 2-like domain-containing protein</fullName>
    </recommendedName>
</protein>
<reference evidence="5 6" key="1">
    <citation type="journal article" date="2015" name="Nature">
        <title>rRNA introns, odd ribosomes, and small enigmatic genomes across a large radiation of phyla.</title>
        <authorList>
            <person name="Brown C.T."/>
            <person name="Hug L.A."/>
            <person name="Thomas B.C."/>
            <person name="Sharon I."/>
            <person name="Castelle C.J."/>
            <person name="Singh A."/>
            <person name="Wilkins M.J."/>
            <person name="Williams K.H."/>
            <person name="Banfield J.F."/>
        </authorList>
    </citation>
    <scope>NUCLEOTIDE SEQUENCE [LARGE SCALE GENOMIC DNA]</scope>
</reference>
<evidence type="ECO:0000259" key="4">
    <source>
        <dbReference type="Pfam" id="PF00535"/>
    </source>
</evidence>
<gene>
    <name evidence="5" type="ORF">UY16_C0005G0018</name>
</gene>
<dbReference type="EMBL" id="LCOY01000005">
    <property type="protein sequence ID" value="KKU88575.1"/>
    <property type="molecule type" value="Genomic_DNA"/>
</dbReference>
<evidence type="ECO:0000313" key="5">
    <source>
        <dbReference type="EMBL" id="KKU88575.1"/>
    </source>
</evidence>
<comment type="similarity">
    <text evidence="1">Belongs to the glycosyltransferase 2 family.</text>
</comment>
<dbReference type="AlphaFoldDB" id="A0A0G1X2A1"/>
<dbReference type="Gene3D" id="3.90.550.10">
    <property type="entry name" value="Spore Coat Polysaccharide Biosynthesis Protein SpsA, Chain A"/>
    <property type="match status" value="1"/>
</dbReference>
<evidence type="ECO:0000256" key="3">
    <source>
        <dbReference type="ARBA" id="ARBA00022679"/>
    </source>
</evidence>
<evidence type="ECO:0000256" key="1">
    <source>
        <dbReference type="ARBA" id="ARBA00006739"/>
    </source>
</evidence>
<proteinExistence type="inferred from homology"/>
<dbReference type="GO" id="GO:0016757">
    <property type="term" value="F:glycosyltransferase activity"/>
    <property type="evidence" value="ECO:0007669"/>
    <property type="project" value="UniProtKB-KW"/>
</dbReference>
<evidence type="ECO:0000256" key="2">
    <source>
        <dbReference type="ARBA" id="ARBA00022676"/>
    </source>
</evidence>
<dbReference type="Proteomes" id="UP000034739">
    <property type="component" value="Unassembled WGS sequence"/>
</dbReference>
<dbReference type="InterPro" id="IPR001173">
    <property type="entry name" value="Glyco_trans_2-like"/>
</dbReference>
<dbReference type="Pfam" id="PF00535">
    <property type="entry name" value="Glycos_transf_2"/>
    <property type="match status" value="1"/>
</dbReference>
<name>A0A0G1X2A1_9BACT</name>
<accession>A0A0G1X2A1</accession>
<dbReference type="PANTHER" id="PTHR43179">
    <property type="entry name" value="RHAMNOSYLTRANSFERASE WBBL"/>
    <property type="match status" value="1"/>
</dbReference>
<keyword evidence="3" id="KW-0808">Transferase</keyword>
<feature type="domain" description="Glycosyltransferase 2-like" evidence="4">
    <location>
        <begin position="7"/>
        <end position="178"/>
    </location>
</feature>
<sequence>MNNPLISIVILNWNGKHHLVHCLGSLAKISYKPVEVIVVDNHSSDGSQAIVRSKFPWVKLVENKKNLGYSAGNNVGIRASRGTYVFILNNDTEVEKSFLEPLVAACQSDTTIGCIQPKLLYASNHHLLNAVGSYLTSTGFLYHYGYRKPQSRPQYNRRIHIYSAKGAAMLLRKSALTKVGLFDEDFFIYFEETDLCHRLWLAGYTVVYEPTSVVYHHEAVDTHKQMQEFTITYLSFRNRIASFLMNLHIYDIFALRLESGIMCKHR</sequence>
<comment type="caution">
    <text evidence="5">The sequence shown here is derived from an EMBL/GenBank/DDBJ whole genome shotgun (WGS) entry which is preliminary data.</text>
</comment>
<organism evidence="5 6">
    <name type="scientific">Candidatus Gottesmanbacteria bacterium GW2011_GWA2_47_9</name>
    <dbReference type="NCBI Taxonomy" id="1618445"/>
    <lineage>
        <taxon>Bacteria</taxon>
        <taxon>Candidatus Gottesmaniibacteriota</taxon>
    </lineage>
</organism>
<evidence type="ECO:0000313" key="6">
    <source>
        <dbReference type="Proteomes" id="UP000034739"/>
    </source>
</evidence>